<reference evidence="3 4" key="1">
    <citation type="submission" date="2020-09" db="EMBL/GenBank/DDBJ databases">
        <title>Novel species in genus Gordonia.</title>
        <authorList>
            <person name="Zhang G."/>
        </authorList>
    </citation>
    <scope>NUCLEOTIDE SEQUENCE [LARGE SCALE GENOMIC DNA]</scope>
    <source>
        <strain evidence="3 4">ON-33</strain>
    </source>
</reference>
<name>A0ABR7WHZ4_9ACTN</name>
<proteinExistence type="predicted"/>
<comment type="caution">
    <text evidence="3">The sequence shown here is derived from an EMBL/GenBank/DDBJ whole genome shotgun (WGS) entry which is preliminary data.</text>
</comment>
<feature type="compositionally biased region" description="Low complexity" evidence="1">
    <location>
        <begin position="366"/>
        <end position="483"/>
    </location>
</feature>
<evidence type="ECO:0000313" key="4">
    <source>
        <dbReference type="Proteomes" id="UP000602395"/>
    </source>
</evidence>
<feature type="compositionally biased region" description="Low complexity" evidence="1">
    <location>
        <begin position="320"/>
        <end position="358"/>
    </location>
</feature>
<dbReference type="EMBL" id="JACWMS010000006">
    <property type="protein sequence ID" value="MBD1322369.1"/>
    <property type="molecule type" value="Genomic_DNA"/>
</dbReference>
<feature type="transmembrane region" description="Helical" evidence="2">
    <location>
        <begin position="12"/>
        <end position="32"/>
    </location>
</feature>
<dbReference type="RefSeq" id="WP_190268711.1">
    <property type="nucleotide sequence ID" value="NZ_BAABAD010000005.1"/>
</dbReference>
<sequence>MHVLSRPQLRPYLLAGVSLVSATAIAATPFAMSGAPSLTNDLGAQAQSVISPNVRLSSFAAYQEAVEHAMTNLEAIATTSEARGALPVLRQILENQSASAETLISGLQSAGSAITTSLNDDVPGLLEASSAALRAGDVSGALNNLLTAVIVPIFSAINPVSGDLIPAIQQALAAPAENLARVINEQFANIALNAGLALIGPIYGGVGGLGAGIQGVIDAAQNGGGPTDIIEALAKAPAVMLDGLLNGGYGPNLGPLIGLDIPGFTIYGGGLLSNGEATADGAIMPGTLASLQAIQQSILYGITPPANATLAGLRTAADTDAAAVSSDTTDTTETTGGAAEADAVGAETSTDSSESVTSHAGDVSETTDAPTADAPTADAPTAAAPTATDSSAADSTTSDSTASDSTASDSTAPDSTTADSTTADSTNADSGTTGGADSHAGGSGSAASAGTSKSSSSSSSDGASSDGGSSSDSSSSTSSGAAA</sequence>
<feature type="region of interest" description="Disordered" evidence="1">
    <location>
        <begin position="320"/>
        <end position="483"/>
    </location>
</feature>
<evidence type="ECO:0000256" key="2">
    <source>
        <dbReference type="SAM" id="Phobius"/>
    </source>
</evidence>
<evidence type="ECO:0000313" key="3">
    <source>
        <dbReference type="EMBL" id="MBD1322369.1"/>
    </source>
</evidence>
<keyword evidence="2" id="KW-1133">Transmembrane helix</keyword>
<keyword evidence="4" id="KW-1185">Reference proteome</keyword>
<keyword evidence="2" id="KW-0812">Transmembrane</keyword>
<evidence type="ECO:0000256" key="1">
    <source>
        <dbReference type="SAM" id="MobiDB-lite"/>
    </source>
</evidence>
<accession>A0ABR7WHZ4</accession>
<dbReference type="Proteomes" id="UP000602395">
    <property type="component" value="Unassembled WGS sequence"/>
</dbReference>
<organism evidence="3 4">
    <name type="scientific">Gordonia hankookensis</name>
    <dbReference type="NCBI Taxonomy" id="589403"/>
    <lineage>
        <taxon>Bacteria</taxon>
        <taxon>Bacillati</taxon>
        <taxon>Actinomycetota</taxon>
        <taxon>Actinomycetes</taxon>
        <taxon>Mycobacteriales</taxon>
        <taxon>Gordoniaceae</taxon>
        <taxon>Gordonia</taxon>
    </lineage>
</organism>
<keyword evidence="2" id="KW-0472">Membrane</keyword>
<gene>
    <name evidence="3" type="ORF">IDF66_22550</name>
</gene>
<protein>
    <recommendedName>
        <fullName evidence="5">PE-PGRS family protein</fullName>
    </recommendedName>
</protein>
<evidence type="ECO:0008006" key="5">
    <source>
        <dbReference type="Google" id="ProtNLM"/>
    </source>
</evidence>